<comment type="caution">
    <text evidence="3">The sequence shown here is derived from an EMBL/GenBank/DDBJ whole genome shotgun (WGS) entry which is preliminary data.</text>
</comment>
<accession>A0A511V6B4</accession>
<protein>
    <recommendedName>
        <fullName evidence="5">TIGR02679 family protein</fullName>
    </recommendedName>
</protein>
<dbReference type="Pfam" id="PF09664">
    <property type="entry name" value="DUF2399"/>
    <property type="match status" value="1"/>
</dbReference>
<feature type="domain" description="Conserved hypothetical protein CHP02679 N terminus" evidence="2">
    <location>
        <begin position="36"/>
        <end position="244"/>
    </location>
</feature>
<reference evidence="3 4" key="1">
    <citation type="submission" date="2019-07" db="EMBL/GenBank/DDBJ databases">
        <title>Whole genome shotgun sequence of Aneurinibacillus danicus NBRC 102444.</title>
        <authorList>
            <person name="Hosoyama A."/>
            <person name="Uohara A."/>
            <person name="Ohji S."/>
            <person name="Ichikawa N."/>
        </authorList>
    </citation>
    <scope>NUCLEOTIDE SEQUENCE [LARGE SCALE GENOMIC DNA]</scope>
    <source>
        <strain evidence="3 4">NBRC 102444</strain>
    </source>
</reference>
<evidence type="ECO:0000259" key="1">
    <source>
        <dbReference type="Pfam" id="PF09664"/>
    </source>
</evidence>
<dbReference type="InterPro" id="IPR013495">
    <property type="entry name" value="CHP02679"/>
</dbReference>
<sequence length="422" mass="47806">MSERLMEAVQYFQSKKGYDALFRLFRKKYESLGRIGGSVKLSGFSPEEMEEVALFMGASPHHLLRKGTLLLLDFEHRLKQTRFSGISLHELLEAFFGEKIQSKNAVKEEIVTAQQKTLDLMKKRYPQIHQWFTYLEGRTPDTLWIWRLLLETDFEEEVRILQSAYSSLPSKVERYPLFSQRVTGNPHSFDLSTARGKLWIHFLYVLSGGEGPPPSQTEPINDLLLSFNLLRDDIANFVTAANLIAHTAGVPHPVWKTATESGTILNVPLRELLKVEEVKTATNSQKVYVVENSGVFSALMDIVPHAPLLCTHGQFKLAGLRLMDLLVKSGHTLHYSGDFDPEGLSMAVRFKERYGEQGHLWRMTVKDYQLSMPVVELGERRGKLASLKNSVLCDLAAAIEIEGKMGYQEGILLQLIQDLQGV</sequence>
<evidence type="ECO:0000313" key="3">
    <source>
        <dbReference type="EMBL" id="GEN34485.1"/>
    </source>
</evidence>
<dbReference type="EMBL" id="BJXX01000082">
    <property type="protein sequence ID" value="GEN34485.1"/>
    <property type="molecule type" value="Genomic_DNA"/>
</dbReference>
<dbReference type="InterPro" id="IPR024466">
    <property type="entry name" value="CHP02679_N"/>
</dbReference>
<dbReference type="RefSeq" id="WP_170230218.1">
    <property type="nucleotide sequence ID" value="NZ_BJXX01000082.1"/>
</dbReference>
<proteinExistence type="predicted"/>
<dbReference type="AlphaFoldDB" id="A0A511V6B4"/>
<dbReference type="Proteomes" id="UP000321157">
    <property type="component" value="Unassembled WGS sequence"/>
</dbReference>
<organism evidence="3 4">
    <name type="scientific">Aneurinibacillus danicus</name>
    <dbReference type="NCBI Taxonomy" id="267746"/>
    <lineage>
        <taxon>Bacteria</taxon>
        <taxon>Bacillati</taxon>
        <taxon>Bacillota</taxon>
        <taxon>Bacilli</taxon>
        <taxon>Bacillales</taxon>
        <taxon>Paenibacillaceae</taxon>
        <taxon>Aneurinibacillus group</taxon>
        <taxon>Aneurinibacillus</taxon>
    </lineage>
</organism>
<keyword evidence="4" id="KW-1185">Reference proteome</keyword>
<evidence type="ECO:0008006" key="5">
    <source>
        <dbReference type="Google" id="ProtNLM"/>
    </source>
</evidence>
<feature type="domain" description="DUF2399" evidence="1">
    <location>
        <begin position="266"/>
        <end position="419"/>
    </location>
</feature>
<dbReference type="NCBIfam" id="TIGR02679">
    <property type="entry name" value="TIGR02679 family protein"/>
    <property type="match status" value="1"/>
</dbReference>
<evidence type="ECO:0000313" key="4">
    <source>
        <dbReference type="Proteomes" id="UP000321157"/>
    </source>
</evidence>
<evidence type="ECO:0000259" key="2">
    <source>
        <dbReference type="Pfam" id="PF11796"/>
    </source>
</evidence>
<dbReference type="InterPro" id="IPR024465">
    <property type="entry name" value="DUF2399"/>
</dbReference>
<dbReference type="Pfam" id="PF11796">
    <property type="entry name" value="DUF3323"/>
    <property type="match status" value="1"/>
</dbReference>
<name>A0A511V6B4_9BACL</name>
<gene>
    <name evidence="3" type="ORF">ADA01nite_19450</name>
</gene>